<dbReference type="Proteomes" id="UP000198876">
    <property type="component" value="Unassembled WGS sequence"/>
</dbReference>
<evidence type="ECO:0000259" key="1">
    <source>
        <dbReference type="Pfam" id="PF23458"/>
    </source>
</evidence>
<proteinExistence type="predicted"/>
<evidence type="ECO:0000313" key="2">
    <source>
        <dbReference type="EMBL" id="SFG73688.1"/>
    </source>
</evidence>
<protein>
    <recommendedName>
        <fullName evidence="1">DUF7130 domain-containing protein</fullName>
    </recommendedName>
</protein>
<evidence type="ECO:0000313" key="3">
    <source>
        <dbReference type="Proteomes" id="UP000198876"/>
    </source>
</evidence>
<feature type="domain" description="DUF7130" evidence="1">
    <location>
        <begin position="21"/>
        <end position="111"/>
    </location>
</feature>
<name>A0A1I2U9B1_9EURY</name>
<dbReference type="AlphaFoldDB" id="A0A1I2U9B1"/>
<gene>
    <name evidence="2" type="ORF">SAMN04488063_2833</name>
</gene>
<accession>A0A1I2U9B1</accession>
<dbReference type="RefSeq" id="WP_092893215.1">
    <property type="nucleotide sequence ID" value="NZ_FOOQ01000003.1"/>
</dbReference>
<dbReference type="Pfam" id="PF23458">
    <property type="entry name" value="DUF7130"/>
    <property type="match status" value="1"/>
</dbReference>
<sequence>MSSYGETPNDDDRAEVNELAFGTTLYTEDGTEVGTIRGMTNAGVFVTVREGVEELSVEHARSGHNFGMAELMWRCTICGEMGEIGKTDGGLPEACPNCDARKEEMTYWTED</sequence>
<dbReference type="EMBL" id="FOOQ01000003">
    <property type="protein sequence ID" value="SFG73688.1"/>
    <property type="molecule type" value="Genomic_DNA"/>
</dbReference>
<organism evidence="2 3">
    <name type="scientific">Halopelagius inordinatus</name>
    <dbReference type="NCBI Taxonomy" id="553467"/>
    <lineage>
        <taxon>Archaea</taxon>
        <taxon>Methanobacteriati</taxon>
        <taxon>Methanobacteriota</taxon>
        <taxon>Stenosarchaea group</taxon>
        <taxon>Halobacteria</taxon>
        <taxon>Halobacteriales</taxon>
        <taxon>Haloferacaceae</taxon>
    </lineage>
</organism>
<reference evidence="3" key="1">
    <citation type="submission" date="2016-10" db="EMBL/GenBank/DDBJ databases">
        <authorList>
            <person name="Varghese N."/>
            <person name="Submissions S."/>
        </authorList>
    </citation>
    <scope>NUCLEOTIDE SEQUENCE [LARGE SCALE GENOMIC DNA]</scope>
    <source>
        <strain evidence="3">CGMCC 1.7739</strain>
    </source>
</reference>
<dbReference type="STRING" id="553467.SAMN04488063_2833"/>
<keyword evidence="3" id="KW-1185">Reference proteome</keyword>
<dbReference type="InterPro" id="IPR055554">
    <property type="entry name" value="DUF7130"/>
</dbReference>
<dbReference type="SUPFAM" id="SSF57802">
    <property type="entry name" value="Rubredoxin-like"/>
    <property type="match status" value="1"/>
</dbReference>
<dbReference type="CDD" id="cd00350">
    <property type="entry name" value="rubredoxin_like"/>
    <property type="match status" value="1"/>
</dbReference>